<dbReference type="EMBL" id="CAKOGP040000224">
    <property type="protein sequence ID" value="CAJ1932879.1"/>
    <property type="molecule type" value="Genomic_DNA"/>
</dbReference>
<protein>
    <submittedName>
        <fullName evidence="2">Uncharacterized protein</fullName>
    </submittedName>
</protein>
<feature type="compositionally biased region" description="Low complexity" evidence="1">
    <location>
        <begin position="391"/>
        <end position="403"/>
    </location>
</feature>
<evidence type="ECO:0000313" key="2">
    <source>
        <dbReference type="EMBL" id="CAJ1932879.1"/>
    </source>
</evidence>
<proteinExistence type="predicted"/>
<feature type="compositionally biased region" description="Polar residues" evidence="1">
    <location>
        <begin position="87"/>
        <end position="100"/>
    </location>
</feature>
<reference evidence="2" key="1">
    <citation type="submission" date="2023-08" db="EMBL/GenBank/DDBJ databases">
        <authorList>
            <person name="Audoor S."/>
            <person name="Bilcke G."/>
        </authorList>
    </citation>
    <scope>NUCLEOTIDE SEQUENCE</scope>
</reference>
<dbReference type="Proteomes" id="UP001295423">
    <property type="component" value="Unassembled WGS sequence"/>
</dbReference>
<feature type="compositionally biased region" description="Basic and acidic residues" evidence="1">
    <location>
        <begin position="290"/>
        <end position="301"/>
    </location>
</feature>
<evidence type="ECO:0000256" key="1">
    <source>
        <dbReference type="SAM" id="MobiDB-lite"/>
    </source>
</evidence>
<feature type="compositionally biased region" description="Low complexity" evidence="1">
    <location>
        <begin position="581"/>
        <end position="591"/>
    </location>
</feature>
<comment type="caution">
    <text evidence="2">The sequence shown here is derived from an EMBL/GenBank/DDBJ whole genome shotgun (WGS) entry which is preliminary data.</text>
</comment>
<feature type="region of interest" description="Disordered" evidence="1">
    <location>
        <begin position="379"/>
        <end position="725"/>
    </location>
</feature>
<dbReference type="AlphaFoldDB" id="A0AAD2CPZ9"/>
<feature type="compositionally biased region" description="Low complexity" evidence="1">
    <location>
        <begin position="189"/>
        <end position="198"/>
    </location>
</feature>
<feature type="compositionally biased region" description="Basic and acidic residues" evidence="1">
    <location>
        <begin position="379"/>
        <end position="390"/>
    </location>
</feature>
<feature type="compositionally biased region" description="Basic and acidic residues" evidence="1">
    <location>
        <begin position="518"/>
        <end position="560"/>
    </location>
</feature>
<feature type="compositionally biased region" description="Low complexity" evidence="1">
    <location>
        <begin position="317"/>
        <end position="344"/>
    </location>
</feature>
<evidence type="ECO:0000313" key="3">
    <source>
        <dbReference type="Proteomes" id="UP001295423"/>
    </source>
</evidence>
<feature type="compositionally biased region" description="Acidic residues" evidence="1">
    <location>
        <begin position="435"/>
        <end position="455"/>
    </location>
</feature>
<feature type="compositionally biased region" description="Acidic residues" evidence="1">
    <location>
        <begin position="127"/>
        <end position="139"/>
    </location>
</feature>
<gene>
    <name evidence="2" type="ORF">CYCCA115_LOCUS3058</name>
</gene>
<accession>A0AAD2CPZ9</accession>
<feature type="region of interest" description="Disordered" evidence="1">
    <location>
        <begin position="1"/>
        <end position="362"/>
    </location>
</feature>
<sequence>MDEGVSSLNRPAPISSVARSNSADSVDEDGKVKRRFTRTAQRGEVNRVLERMNSQSAILSGTASNFKTSNAQSRRSNRLSLTDHGDFNQSSRLLSQSAHVGNSRARKPLLERLDSEPSVASGGSFGEDSEGAEKEDEEEKPEKPASFRPRPNLRSTNAANRVLGRMESKRTLTDLIEDTQTRSRPMRTSSGMSASSSSKTEEPMKSRPSRPMRSRSIEEIDEQIFKLEQKQEKGTSDHKEGATKDAARRVLGRMESKRTLTDLISETNARSGPSNSRPTRTRPTLADLGIPERSRPSRTRSDTNGTPDIPSRRRPTRASSTTDTPEASPNARRPASSRRASMEPVMSPYKEQAEQEAYELERDAERKRLEAMELLRQAEEAEEEAHRKMAEVAAAAESESVSEPTLDPVVPTPKMTVLEKPAFLSRSSEVSAITVEDEGEVDGSDSSGDDDDDAESSVSSEDGSSNDDDDGSTAASEAHSDSSSDVYLDETERSEEVVLMPAEDAEKTKLVSKTQRLRQLENSDQHDGHRGLAEEGDHSGDEEEIQRRADERRRLRESGHLDIMSPARVKGLNIHSGYVGLGSNSSALGSGKVSEDEASNDASNGDDSIRRRARDRRIRELEEKATTSLSSFGSEVLGADSGDESGSQFDADKARRKAERLERRSKRITIGVEQPPIQSPEEKSQRKAQREKEIEKRKAELEARRAEAQKRKEERRRLLGVRDVQ</sequence>
<feature type="compositionally biased region" description="Low complexity" evidence="1">
    <location>
        <begin position="472"/>
        <end position="484"/>
    </location>
</feature>
<organism evidence="2 3">
    <name type="scientific">Cylindrotheca closterium</name>
    <dbReference type="NCBI Taxonomy" id="2856"/>
    <lineage>
        <taxon>Eukaryota</taxon>
        <taxon>Sar</taxon>
        <taxon>Stramenopiles</taxon>
        <taxon>Ochrophyta</taxon>
        <taxon>Bacillariophyta</taxon>
        <taxon>Bacillariophyceae</taxon>
        <taxon>Bacillariophycidae</taxon>
        <taxon>Bacillariales</taxon>
        <taxon>Bacillariaceae</taxon>
        <taxon>Cylindrotheca</taxon>
    </lineage>
</organism>
<feature type="compositionally biased region" description="Basic and acidic residues" evidence="1">
    <location>
        <begin position="215"/>
        <end position="260"/>
    </location>
</feature>
<name>A0AAD2CPZ9_9STRA</name>
<feature type="compositionally biased region" description="Polar residues" evidence="1">
    <location>
        <begin position="262"/>
        <end position="282"/>
    </location>
</feature>
<keyword evidence="3" id="KW-1185">Reference proteome</keyword>
<feature type="compositionally biased region" description="Basic residues" evidence="1">
    <location>
        <begin position="654"/>
        <end position="667"/>
    </location>
</feature>
<feature type="compositionally biased region" description="Polar residues" evidence="1">
    <location>
        <begin position="52"/>
        <end position="80"/>
    </location>
</feature>
<feature type="compositionally biased region" description="Basic and acidic residues" evidence="1">
    <location>
        <begin position="680"/>
        <end position="717"/>
    </location>
</feature>